<proteinExistence type="evidence at transcript level"/>
<evidence type="ECO:0000313" key="2">
    <source>
        <dbReference type="EMBL" id="JAA71524.1"/>
    </source>
</evidence>
<dbReference type="EMBL" id="GADI01002284">
    <property type="protein sequence ID" value="JAA71524.1"/>
    <property type="molecule type" value="mRNA"/>
</dbReference>
<dbReference type="GO" id="GO:0030682">
    <property type="term" value="P:symbiont-mediated perturbation of host defenses"/>
    <property type="evidence" value="ECO:0007669"/>
    <property type="project" value="InterPro"/>
</dbReference>
<evidence type="ECO:0000256" key="1">
    <source>
        <dbReference type="SAM" id="SignalP"/>
    </source>
</evidence>
<dbReference type="AlphaFoldDB" id="A0A0K8RLW5"/>
<reference evidence="2" key="1">
    <citation type="submission" date="2012-12" db="EMBL/GenBank/DDBJ databases">
        <title>Identification and characterization of a phenylalanine ammonia-lyase gene family in Isatis indigotica Fort.</title>
        <authorList>
            <person name="Liu Q."/>
            <person name="Chen J."/>
            <person name="Zhou X."/>
            <person name="Di P."/>
            <person name="Xiao Y."/>
            <person name="Xuan H."/>
            <person name="Zhang L."/>
            <person name="Chen W."/>
        </authorList>
    </citation>
    <scope>NUCLEOTIDE SEQUENCE</scope>
    <source>
        <tissue evidence="2">Salivary gland</tissue>
    </source>
</reference>
<name>A0A0K8RLW5_IXORI</name>
<dbReference type="Pfam" id="PF02098">
    <property type="entry name" value="His_binding"/>
    <property type="match status" value="2"/>
</dbReference>
<dbReference type="GO" id="GO:0043176">
    <property type="term" value="F:amine binding"/>
    <property type="evidence" value="ECO:0007669"/>
    <property type="project" value="InterPro"/>
</dbReference>
<feature type="signal peptide" evidence="1">
    <location>
        <begin position="1"/>
        <end position="18"/>
    </location>
</feature>
<protein>
    <submittedName>
        <fullName evidence="2">Putative salivary lipocalin</fullName>
    </submittedName>
</protein>
<dbReference type="InterPro" id="IPR012674">
    <property type="entry name" value="Calycin"/>
</dbReference>
<dbReference type="SUPFAM" id="SSF50814">
    <property type="entry name" value="Lipocalins"/>
    <property type="match status" value="1"/>
</dbReference>
<sequence>MLALKHLVFCVSVFAVYADVVFDNWKKPPDNNPDLNRKDLGAMQDAWKTLKCMANQSYYLIYSSGWGTQEHYPHMSCLQVQTSHLNYALKSANYTSKWYNTKSETMESSTQDVQAVKQKDYSIENIMHLGQPQRKATSPNGTCYNLNFNFICELTGCTIYHQECWRRPFTKYSEKYVIFSNSFCHILRSLQNTDDYESCEFWLREDWLKNITIPQVVTKRGSEECAENEKESGSPSKTTYSYDSLFKELPSSCRYAFLLNCGYPTHRIYDEEDCKKICERENAASGDAHESK</sequence>
<accession>A0A0K8RLW5</accession>
<dbReference type="InterPro" id="IPR002970">
    <property type="entry name" value="Tick_his-bd"/>
</dbReference>
<organism evidence="2">
    <name type="scientific">Ixodes ricinus</name>
    <name type="common">Common tick</name>
    <name type="synonym">Acarus ricinus</name>
    <dbReference type="NCBI Taxonomy" id="34613"/>
    <lineage>
        <taxon>Eukaryota</taxon>
        <taxon>Metazoa</taxon>
        <taxon>Ecdysozoa</taxon>
        <taxon>Arthropoda</taxon>
        <taxon>Chelicerata</taxon>
        <taxon>Arachnida</taxon>
        <taxon>Acari</taxon>
        <taxon>Parasitiformes</taxon>
        <taxon>Ixodida</taxon>
        <taxon>Ixodoidea</taxon>
        <taxon>Ixodidae</taxon>
        <taxon>Ixodinae</taxon>
        <taxon>Ixodes</taxon>
    </lineage>
</organism>
<dbReference type="Gene3D" id="2.40.128.20">
    <property type="match status" value="1"/>
</dbReference>
<feature type="chain" id="PRO_5005518609" evidence="1">
    <location>
        <begin position="19"/>
        <end position="292"/>
    </location>
</feature>
<keyword evidence="1" id="KW-0732">Signal</keyword>